<dbReference type="GO" id="GO:0006355">
    <property type="term" value="P:regulation of DNA-templated transcription"/>
    <property type="evidence" value="ECO:0007669"/>
    <property type="project" value="InterPro"/>
</dbReference>
<dbReference type="InterPro" id="IPR016032">
    <property type="entry name" value="Sig_transdc_resp-reg_C-effctor"/>
</dbReference>
<accession>H8YY65</accession>
<evidence type="ECO:0000259" key="3">
    <source>
        <dbReference type="PROSITE" id="PS50125"/>
    </source>
</evidence>
<dbReference type="SUPFAM" id="SSF55073">
    <property type="entry name" value="Nucleotide cyclase"/>
    <property type="match status" value="1"/>
</dbReference>
<dbReference type="PANTHER" id="PTHR16305:SF28">
    <property type="entry name" value="GUANYLATE CYCLASE DOMAIN-CONTAINING PROTEIN"/>
    <property type="match status" value="1"/>
</dbReference>
<dbReference type="Pfam" id="PF00211">
    <property type="entry name" value="Guanylate_cyc"/>
    <property type="match status" value="1"/>
</dbReference>
<keyword evidence="5" id="KW-1185">Reference proteome</keyword>
<dbReference type="InterPro" id="IPR005158">
    <property type="entry name" value="BTAD"/>
</dbReference>
<dbReference type="SUPFAM" id="SSF46894">
    <property type="entry name" value="C-terminal effector domain of the bipartite response regulators"/>
    <property type="match status" value="1"/>
</dbReference>
<dbReference type="SUPFAM" id="SSF48452">
    <property type="entry name" value="TPR-like"/>
    <property type="match status" value="3"/>
</dbReference>
<dbReference type="Proteomes" id="UP000002964">
    <property type="component" value="Unassembled WGS sequence"/>
</dbReference>
<dbReference type="Gene3D" id="1.25.40.10">
    <property type="entry name" value="Tetratricopeptide repeat domain"/>
    <property type="match status" value="3"/>
</dbReference>
<dbReference type="InterPro" id="IPR029787">
    <property type="entry name" value="Nucleotide_cyclase"/>
</dbReference>
<dbReference type="InterPro" id="IPR027417">
    <property type="entry name" value="P-loop_NTPase"/>
</dbReference>
<dbReference type="GO" id="GO:0009190">
    <property type="term" value="P:cyclic nucleotide biosynthetic process"/>
    <property type="evidence" value="ECO:0007669"/>
    <property type="project" value="InterPro"/>
</dbReference>
<dbReference type="eggNOG" id="COG3899">
    <property type="taxonomic scope" value="Bacteria"/>
</dbReference>
<dbReference type="InterPro" id="IPR041664">
    <property type="entry name" value="AAA_16"/>
</dbReference>
<dbReference type="Gene3D" id="1.10.10.10">
    <property type="entry name" value="Winged helix-like DNA-binding domain superfamily/Winged helix DNA-binding domain"/>
    <property type="match status" value="1"/>
</dbReference>
<organism evidence="4 5">
    <name type="scientific">Thiorhodovibrio frisius</name>
    <dbReference type="NCBI Taxonomy" id="631362"/>
    <lineage>
        <taxon>Bacteria</taxon>
        <taxon>Pseudomonadati</taxon>
        <taxon>Pseudomonadota</taxon>
        <taxon>Gammaproteobacteria</taxon>
        <taxon>Chromatiales</taxon>
        <taxon>Chromatiaceae</taxon>
        <taxon>Thiorhodovibrio</taxon>
    </lineage>
</organism>
<name>H8YY65_9GAMM</name>
<dbReference type="InterPro" id="IPR036388">
    <property type="entry name" value="WH-like_DNA-bd_sf"/>
</dbReference>
<protein>
    <submittedName>
        <fullName evidence="4">Adenylate/guanylate cyclase family protein,putative transcriptional regulator</fullName>
    </submittedName>
</protein>
<dbReference type="STRING" id="631362.Thi970DRAFT_01055"/>
<dbReference type="GO" id="GO:0003677">
    <property type="term" value="F:DNA binding"/>
    <property type="evidence" value="ECO:0007669"/>
    <property type="project" value="InterPro"/>
</dbReference>
<proteinExistence type="predicted"/>
<evidence type="ECO:0000256" key="1">
    <source>
        <dbReference type="ARBA" id="ARBA00022741"/>
    </source>
</evidence>
<dbReference type="Gene3D" id="3.30.70.1230">
    <property type="entry name" value="Nucleotide cyclase"/>
    <property type="match status" value="1"/>
</dbReference>
<gene>
    <name evidence="4" type="ORF">Thi970DRAFT_01055</name>
</gene>
<evidence type="ECO:0000256" key="2">
    <source>
        <dbReference type="ARBA" id="ARBA00022840"/>
    </source>
</evidence>
<evidence type="ECO:0000313" key="5">
    <source>
        <dbReference type="Proteomes" id="UP000002964"/>
    </source>
</evidence>
<dbReference type="AlphaFoldDB" id="H8YY65"/>
<dbReference type="eggNOG" id="COG2114">
    <property type="taxonomic scope" value="Bacteria"/>
</dbReference>
<dbReference type="PROSITE" id="PS50125">
    <property type="entry name" value="GUANYLATE_CYCLASE_2"/>
    <property type="match status" value="1"/>
</dbReference>
<dbReference type="GO" id="GO:0005737">
    <property type="term" value="C:cytoplasm"/>
    <property type="evidence" value="ECO:0007669"/>
    <property type="project" value="TreeGrafter"/>
</dbReference>
<keyword evidence="1" id="KW-0547">Nucleotide-binding</keyword>
<dbReference type="GO" id="GO:0035556">
    <property type="term" value="P:intracellular signal transduction"/>
    <property type="evidence" value="ECO:0007669"/>
    <property type="project" value="InterPro"/>
</dbReference>
<dbReference type="SMART" id="SM01043">
    <property type="entry name" value="BTAD"/>
    <property type="match status" value="1"/>
</dbReference>
<dbReference type="PANTHER" id="PTHR16305">
    <property type="entry name" value="TESTICULAR SOLUBLE ADENYLYL CYCLASE"/>
    <property type="match status" value="1"/>
</dbReference>
<dbReference type="InterPro" id="IPR001054">
    <property type="entry name" value="A/G_cyclase"/>
</dbReference>
<dbReference type="eggNOG" id="COG3629">
    <property type="taxonomic scope" value="Bacteria"/>
</dbReference>
<evidence type="ECO:0000313" key="4">
    <source>
        <dbReference type="EMBL" id="EIC23391.1"/>
    </source>
</evidence>
<dbReference type="SMART" id="SM00044">
    <property type="entry name" value="CYCc"/>
    <property type="match status" value="1"/>
</dbReference>
<dbReference type="CDD" id="cd07302">
    <property type="entry name" value="CHD"/>
    <property type="match status" value="1"/>
</dbReference>
<feature type="domain" description="Guanylate cyclase" evidence="3">
    <location>
        <begin position="288"/>
        <end position="400"/>
    </location>
</feature>
<reference evidence="4 5" key="2">
    <citation type="submission" date="2011-11" db="EMBL/GenBank/DDBJ databases">
        <authorList>
            <consortium name="US DOE Joint Genome Institute"/>
            <person name="Lucas S."/>
            <person name="Han J."/>
            <person name="Lapidus A."/>
            <person name="Cheng J.-F."/>
            <person name="Goodwin L."/>
            <person name="Pitluck S."/>
            <person name="Peters L."/>
            <person name="Ovchinnikova G."/>
            <person name="Zhang X."/>
            <person name="Detter J.C."/>
            <person name="Han C."/>
            <person name="Tapia R."/>
            <person name="Land M."/>
            <person name="Hauser L."/>
            <person name="Kyrpides N."/>
            <person name="Ivanova N."/>
            <person name="Pagani I."/>
            <person name="Vogl K."/>
            <person name="Liu Z."/>
            <person name="Overmann J."/>
            <person name="Frigaard N.-U."/>
            <person name="Bryant D."/>
            <person name="Woyke T."/>
        </authorList>
    </citation>
    <scope>NUCLEOTIDE SEQUENCE [LARGE SCALE GENOMIC DNA]</scope>
    <source>
        <strain evidence="4 5">970</strain>
    </source>
</reference>
<dbReference type="GO" id="GO:0004016">
    <property type="term" value="F:adenylate cyclase activity"/>
    <property type="evidence" value="ECO:0007669"/>
    <property type="project" value="UniProtKB-ARBA"/>
</dbReference>
<dbReference type="Pfam" id="PF13191">
    <property type="entry name" value="AAA_16"/>
    <property type="match status" value="1"/>
</dbReference>
<sequence>MGIGNRGRALALRLFNGFDIRLDGRPIDGVSYNTMRALLAYLAVEPPRDHRREFLAELLWEGQDPTTARGNLRRALSDLRRAIEGPSGKGLFIAGKQSLRFIPDLSIDVFNFTRPLAACDRQSEQQCRACLAEMEQTAGLYRGEFLRGFALPGCYAFDEWLLHQREALHRHALALFERLATCHERLGHHAGALPFALRYVELEPTDESGHRRVMRLYALDNQSGVALHQYSKCVQLLKSELAALPEEETQRLARQIRRGDVGAAARPRTKGQARLAVSAAPAERRQVTVLYCELTLREAFDSDDPEEALERLRSPQARCLDIVRRHGGHTVQAHGGGLLVYFGYPQANENAARHGVNAALAMVQDAGAVIEARIGVHTGMIVTGLDPSIPDSVGQTSRLAIQFRQTLPPGQSGVAISDATHAIAGRYFECAELRDMPTPGAAKARCVYRVMRANSARSRLDAATRLTPMVGRDAELARLHGLWRQAKAGQGHVLLLQGEPGIGKSRLIHSFRQAAAGDGAVFELRCFAESCHSSFHPVIGLIETVFGFKRTDTPGRKFHKLAAHLTATPLSRDAAAVSLLGKLLGLPLPTGYQALAMTADEVKQHTFSLLAELMLSMVAGKCAVLIWEDLHWADYSTLEFLSGFVERANSAGVLMLLTARPGFIPPWTSTQADTATLSPLGQQDVEQMVMALDARLPKETVARIIERADGVPLFIEEIVASIADAANATIPSTLHDLLATRVDDLGRAKGTAQLAACLGREFDLPLLQAASTLDGQQVDEHLTLLFETGLLTERGQTTAQFKHALIQDVCYQSQTRADRKAAHQRIAQALLTDFPELVATRPELAARHCFGGGEIARAAEYWAMAGRRDLATGANIEAIEHLNAALDALHSLPADGTYTRLETMLYLNLGAAWMSAGGYGCEEARQAHLKAMELSGGEKDEAGLFATLRRLWMVDYMYLGSQAASEMAEQMLRLAQQTKDPVQLQAAHDSYGVSIACSGDLAGGFAHHTQGAALYRPEHHSEMVARFGENVAINNGVHLAMILWLRGYPGQSWACVESALANAREQAHPHSLCIALYGCALVSRWRRDVEVSARYVEESLACAAEFELPFWQLSAAADWAWVSAMRGDASDSLAFLDQLRDNPEIPGAARILFYQQLADGLVHLARYPEALAVLDDAIALADERNEPYLEADYHRLKGICLMEASPDDVQEAETCFNKALSISRHQGALSLELRAATDMATLWRETGREREATRLLDDVHGRLEEDVVRERLI</sequence>
<dbReference type="GO" id="GO:0005524">
    <property type="term" value="F:ATP binding"/>
    <property type="evidence" value="ECO:0007669"/>
    <property type="project" value="UniProtKB-KW"/>
</dbReference>
<dbReference type="Pfam" id="PF03704">
    <property type="entry name" value="BTAD"/>
    <property type="match status" value="1"/>
</dbReference>
<dbReference type="SUPFAM" id="SSF52540">
    <property type="entry name" value="P-loop containing nucleoside triphosphate hydrolases"/>
    <property type="match status" value="1"/>
</dbReference>
<keyword evidence="2" id="KW-0067">ATP-binding</keyword>
<dbReference type="HOGENOM" id="CLU_004435_3_3_6"/>
<dbReference type="InterPro" id="IPR011990">
    <property type="entry name" value="TPR-like_helical_dom_sf"/>
</dbReference>
<reference evidence="5" key="1">
    <citation type="submission" date="2011-06" db="EMBL/GenBank/DDBJ databases">
        <authorList>
            <consortium name="US DOE Joint Genome Institute (JGI-PGF)"/>
            <person name="Lucas S."/>
            <person name="Han J."/>
            <person name="Lapidus A."/>
            <person name="Cheng J.-F."/>
            <person name="Goodwin L."/>
            <person name="Pitluck S."/>
            <person name="Peters L."/>
            <person name="Land M.L."/>
            <person name="Hauser L."/>
            <person name="Vogl K."/>
            <person name="Liu Z."/>
            <person name="Overmann J."/>
            <person name="Frigaard N.-U."/>
            <person name="Bryant D.A."/>
            <person name="Woyke T.J."/>
        </authorList>
    </citation>
    <scope>NUCLEOTIDE SEQUENCE [LARGE SCALE GENOMIC DNA]</scope>
    <source>
        <strain evidence="5">970</strain>
    </source>
</reference>
<dbReference type="EMBL" id="JH603168">
    <property type="protein sequence ID" value="EIC23391.1"/>
    <property type="molecule type" value="Genomic_DNA"/>
</dbReference>